<dbReference type="RefSeq" id="WP_113637248.1">
    <property type="nucleotide sequence ID" value="NZ_QNUX01000014.1"/>
</dbReference>
<organism evidence="2 3">
    <name type="scientific">Flavobacterium psychrolimnae</name>
    <dbReference type="NCBI Taxonomy" id="249351"/>
    <lineage>
        <taxon>Bacteria</taxon>
        <taxon>Pseudomonadati</taxon>
        <taxon>Bacteroidota</taxon>
        <taxon>Flavobacteriia</taxon>
        <taxon>Flavobacteriales</taxon>
        <taxon>Flavobacteriaceae</taxon>
        <taxon>Flavobacterium</taxon>
    </lineage>
</organism>
<dbReference type="AlphaFoldDB" id="A0A366AZP9"/>
<name>A0A366AZP9_9FLAO</name>
<dbReference type="Proteomes" id="UP000253676">
    <property type="component" value="Unassembled WGS sequence"/>
</dbReference>
<protein>
    <submittedName>
        <fullName evidence="2">Uncharacterized protein</fullName>
    </submittedName>
</protein>
<dbReference type="OrthoDB" id="1364771at2"/>
<feature type="transmembrane region" description="Helical" evidence="1">
    <location>
        <begin position="109"/>
        <end position="124"/>
    </location>
</feature>
<proteinExistence type="predicted"/>
<keyword evidence="1" id="KW-0812">Transmembrane</keyword>
<keyword evidence="1" id="KW-0472">Membrane</keyword>
<evidence type="ECO:0000256" key="1">
    <source>
        <dbReference type="SAM" id="Phobius"/>
    </source>
</evidence>
<sequence>MAESNIIVRMSKSTGIYNKSNKYEILINNESKAELDYVNNRQIFIAESGKNIIQIKNENTTIVKEINIKYAQDITITINASVTYKLGLGIIIGIAITGLIVQLIIAKKVILPLIFIPFISLLFVKKENFPNSFEITSSK</sequence>
<gene>
    <name evidence="2" type="ORF">DR980_14010</name>
</gene>
<evidence type="ECO:0000313" key="3">
    <source>
        <dbReference type="Proteomes" id="UP000253676"/>
    </source>
</evidence>
<keyword evidence="1" id="KW-1133">Transmembrane helix</keyword>
<evidence type="ECO:0000313" key="2">
    <source>
        <dbReference type="EMBL" id="RBN49364.1"/>
    </source>
</evidence>
<keyword evidence="3" id="KW-1185">Reference proteome</keyword>
<comment type="caution">
    <text evidence="2">The sequence shown here is derived from an EMBL/GenBank/DDBJ whole genome shotgun (WGS) entry which is preliminary data.</text>
</comment>
<reference evidence="2 3" key="1">
    <citation type="submission" date="2018-07" db="EMBL/GenBank/DDBJ databases">
        <title>Complete genome sequence of Flavobacterium psychrolimnae LMG 22018.</title>
        <authorList>
            <person name="Kim D.-U."/>
        </authorList>
    </citation>
    <scope>NUCLEOTIDE SEQUENCE [LARGE SCALE GENOMIC DNA]</scope>
    <source>
        <strain evidence="2 3">LMG 22018</strain>
    </source>
</reference>
<dbReference type="EMBL" id="QNUX01000014">
    <property type="protein sequence ID" value="RBN49364.1"/>
    <property type="molecule type" value="Genomic_DNA"/>
</dbReference>
<feature type="transmembrane region" description="Helical" evidence="1">
    <location>
        <begin position="86"/>
        <end position="103"/>
    </location>
</feature>
<accession>A0A366AZP9</accession>